<dbReference type="OrthoDB" id="1864220at2"/>
<dbReference type="Proteomes" id="UP000251144">
    <property type="component" value="Unassembled WGS sequence"/>
</dbReference>
<proteinExistence type="predicted"/>
<organism evidence="1 2">
    <name type="scientific">Faecalibacterium prausnitzii</name>
    <dbReference type="NCBI Taxonomy" id="853"/>
    <lineage>
        <taxon>Bacteria</taxon>
        <taxon>Bacillati</taxon>
        <taxon>Bacillota</taxon>
        <taxon>Clostridia</taxon>
        <taxon>Eubacteriales</taxon>
        <taxon>Oscillospiraceae</taxon>
        <taxon>Faecalibacterium</taxon>
    </lineage>
</organism>
<evidence type="ECO:0000313" key="2">
    <source>
        <dbReference type="Proteomes" id="UP000251144"/>
    </source>
</evidence>
<dbReference type="RefSeq" id="WP_022257355.1">
    <property type="nucleotide sequence ID" value="NZ_PRLB01000016.1"/>
</dbReference>
<evidence type="ECO:0000313" key="1">
    <source>
        <dbReference type="EMBL" id="RAW51830.1"/>
    </source>
</evidence>
<dbReference type="EMBL" id="PRLB01000016">
    <property type="protein sequence ID" value="RAW51830.1"/>
    <property type="molecule type" value="Genomic_DNA"/>
</dbReference>
<sequence>MRTLNADQLKAVLSMESSLGHIHTLADVENTIDYLAKEEPEAVAGVEKFNIFDTMWSRKIQAAFPQSFVNMQNELVFSLRTDSGFSLKDVTNETQLKAKILEWLTRTAIKAVSPKERKLHFEGINKLLGTNFTLEEMTDIYTYLGNGINHDLCVKFVESGYDMTMIQKEG</sequence>
<name>A0A329TSJ1_9FIRM</name>
<accession>A0A329TSJ1</accession>
<comment type="caution">
    <text evidence="1">The sequence shown here is derived from an EMBL/GenBank/DDBJ whole genome shotgun (WGS) entry which is preliminary data.</text>
</comment>
<reference evidence="1 2" key="1">
    <citation type="submission" date="2018-02" db="EMBL/GenBank/DDBJ databases">
        <title>Complete genome sequencing of Faecalibacterium prausnitzii strains isolated from the human gut.</title>
        <authorList>
            <person name="Fitzgerald B.C."/>
            <person name="Shkoporov A.N."/>
            <person name="Ross P.R."/>
            <person name="Hill C."/>
        </authorList>
    </citation>
    <scope>NUCLEOTIDE SEQUENCE [LARGE SCALE GENOMIC DNA]</scope>
    <source>
        <strain evidence="1 2">APC942/32-1</strain>
    </source>
</reference>
<gene>
    <name evidence="1" type="ORF">C4N26_13215</name>
</gene>
<protein>
    <submittedName>
        <fullName evidence="1">Uncharacterized protein</fullName>
    </submittedName>
</protein>
<dbReference type="AlphaFoldDB" id="A0A329TSJ1"/>